<feature type="region of interest" description="Disordered" evidence="1">
    <location>
        <begin position="48"/>
        <end position="84"/>
    </location>
</feature>
<feature type="compositionally biased region" description="Polar residues" evidence="1">
    <location>
        <begin position="48"/>
        <end position="69"/>
    </location>
</feature>
<dbReference type="Proteomes" id="UP001215598">
    <property type="component" value="Unassembled WGS sequence"/>
</dbReference>
<proteinExistence type="predicted"/>
<feature type="compositionally biased region" description="Polar residues" evidence="1">
    <location>
        <begin position="198"/>
        <end position="220"/>
    </location>
</feature>
<reference evidence="2" key="1">
    <citation type="submission" date="2023-03" db="EMBL/GenBank/DDBJ databases">
        <title>Massive genome expansion in bonnet fungi (Mycena s.s.) driven by repeated elements and novel gene families across ecological guilds.</title>
        <authorList>
            <consortium name="Lawrence Berkeley National Laboratory"/>
            <person name="Harder C.B."/>
            <person name="Miyauchi S."/>
            <person name="Viragh M."/>
            <person name="Kuo A."/>
            <person name="Thoen E."/>
            <person name="Andreopoulos B."/>
            <person name="Lu D."/>
            <person name="Skrede I."/>
            <person name="Drula E."/>
            <person name="Henrissat B."/>
            <person name="Morin E."/>
            <person name="Kohler A."/>
            <person name="Barry K."/>
            <person name="LaButti K."/>
            <person name="Morin E."/>
            <person name="Salamov A."/>
            <person name="Lipzen A."/>
            <person name="Mereny Z."/>
            <person name="Hegedus B."/>
            <person name="Baldrian P."/>
            <person name="Stursova M."/>
            <person name="Weitz H."/>
            <person name="Taylor A."/>
            <person name="Grigoriev I.V."/>
            <person name="Nagy L.G."/>
            <person name="Martin F."/>
            <person name="Kauserud H."/>
        </authorList>
    </citation>
    <scope>NUCLEOTIDE SEQUENCE</scope>
    <source>
        <strain evidence="2">CBHHK182m</strain>
    </source>
</reference>
<dbReference type="AlphaFoldDB" id="A0AAD7JS34"/>
<name>A0AAD7JS34_9AGAR</name>
<dbReference type="EMBL" id="JARKIB010000016">
    <property type="protein sequence ID" value="KAJ7770448.1"/>
    <property type="molecule type" value="Genomic_DNA"/>
</dbReference>
<evidence type="ECO:0000313" key="3">
    <source>
        <dbReference type="Proteomes" id="UP001215598"/>
    </source>
</evidence>
<sequence>MQTRGQAKQAAELVAAVQAVVQSAQHPPPSIPRTTSGVWAPSFASSLSDLTPTSSFTSDAGTAEPTNLHSIAEGDTEDEDEGPSNRVATAARNFGVPQFAPRGGRSLRTPVHSQSNFYPAEVFERPQKNARVPLEEQQRAARVARDLEIARSGGLAQLTRGGTLIVPPDDSETEQGGTGSGLGSAFASPGSDRVWKRTTATASKASPSRRTSNRLQETKTRVVNPTTGIFEDESCMNLLWFHGILKEQ</sequence>
<evidence type="ECO:0000256" key="1">
    <source>
        <dbReference type="SAM" id="MobiDB-lite"/>
    </source>
</evidence>
<accession>A0AAD7JS34</accession>
<protein>
    <submittedName>
        <fullName evidence="2">Uncharacterized protein</fullName>
    </submittedName>
</protein>
<organism evidence="2 3">
    <name type="scientific">Mycena metata</name>
    <dbReference type="NCBI Taxonomy" id="1033252"/>
    <lineage>
        <taxon>Eukaryota</taxon>
        <taxon>Fungi</taxon>
        <taxon>Dikarya</taxon>
        <taxon>Basidiomycota</taxon>
        <taxon>Agaricomycotina</taxon>
        <taxon>Agaricomycetes</taxon>
        <taxon>Agaricomycetidae</taxon>
        <taxon>Agaricales</taxon>
        <taxon>Marasmiineae</taxon>
        <taxon>Mycenaceae</taxon>
        <taxon>Mycena</taxon>
    </lineage>
</organism>
<keyword evidence="3" id="KW-1185">Reference proteome</keyword>
<evidence type="ECO:0000313" key="2">
    <source>
        <dbReference type="EMBL" id="KAJ7770448.1"/>
    </source>
</evidence>
<feature type="region of interest" description="Disordered" evidence="1">
    <location>
        <begin position="160"/>
        <end position="220"/>
    </location>
</feature>
<gene>
    <name evidence="2" type="ORF">B0H16DRAFT_1515507</name>
</gene>
<comment type="caution">
    <text evidence="2">The sequence shown here is derived from an EMBL/GenBank/DDBJ whole genome shotgun (WGS) entry which is preliminary data.</text>
</comment>